<dbReference type="Pfam" id="PF13671">
    <property type="entry name" value="AAA_33"/>
    <property type="match status" value="1"/>
</dbReference>
<dbReference type="SUPFAM" id="SSF52540">
    <property type="entry name" value="P-loop containing nucleoside triphosphate hydrolases"/>
    <property type="match status" value="1"/>
</dbReference>
<dbReference type="AlphaFoldDB" id="A0AA40DYE0"/>
<comment type="caution">
    <text evidence="1">The sequence shown here is derived from an EMBL/GenBank/DDBJ whole genome shotgun (WGS) entry which is preliminary data.</text>
</comment>
<accession>A0AA40DYE0</accession>
<organism evidence="1 2">
    <name type="scientific">Lasiosphaeris hirsuta</name>
    <dbReference type="NCBI Taxonomy" id="260670"/>
    <lineage>
        <taxon>Eukaryota</taxon>
        <taxon>Fungi</taxon>
        <taxon>Dikarya</taxon>
        <taxon>Ascomycota</taxon>
        <taxon>Pezizomycotina</taxon>
        <taxon>Sordariomycetes</taxon>
        <taxon>Sordariomycetidae</taxon>
        <taxon>Sordariales</taxon>
        <taxon>Lasiosphaeriaceae</taxon>
        <taxon>Lasiosphaeris</taxon>
    </lineage>
</organism>
<name>A0AA40DYE0_9PEZI</name>
<reference evidence="1" key="1">
    <citation type="submission" date="2023-06" db="EMBL/GenBank/DDBJ databases">
        <title>Genome-scale phylogeny and comparative genomics of the fungal order Sordariales.</title>
        <authorList>
            <consortium name="Lawrence Berkeley National Laboratory"/>
            <person name="Hensen N."/>
            <person name="Bonometti L."/>
            <person name="Westerberg I."/>
            <person name="Brannstrom I.O."/>
            <person name="Guillou S."/>
            <person name="Cros-Aarteil S."/>
            <person name="Calhoun S."/>
            <person name="Haridas S."/>
            <person name="Kuo A."/>
            <person name="Mondo S."/>
            <person name="Pangilinan J."/>
            <person name="Riley R."/>
            <person name="Labutti K."/>
            <person name="Andreopoulos B."/>
            <person name="Lipzen A."/>
            <person name="Chen C."/>
            <person name="Yanf M."/>
            <person name="Daum C."/>
            <person name="Ng V."/>
            <person name="Clum A."/>
            <person name="Steindorff A."/>
            <person name="Ohm R."/>
            <person name="Martin F."/>
            <person name="Silar P."/>
            <person name="Natvig D."/>
            <person name="Lalanne C."/>
            <person name="Gautier V."/>
            <person name="Ament-Velasquez S.L."/>
            <person name="Kruys A."/>
            <person name="Hutchinson M.I."/>
            <person name="Powell A.J."/>
            <person name="Barry K."/>
            <person name="Miller A.N."/>
            <person name="Grigoriev I.V."/>
            <person name="Debuchy R."/>
            <person name="Gladieux P."/>
            <person name="Thoren M.H."/>
            <person name="Johannesson H."/>
        </authorList>
    </citation>
    <scope>NUCLEOTIDE SEQUENCE</scope>
    <source>
        <strain evidence="1">SMH4607-1</strain>
    </source>
</reference>
<evidence type="ECO:0008006" key="3">
    <source>
        <dbReference type="Google" id="ProtNLM"/>
    </source>
</evidence>
<evidence type="ECO:0000313" key="2">
    <source>
        <dbReference type="Proteomes" id="UP001172102"/>
    </source>
</evidence>
<proteinExistence type="predicted"/>
<dbReference type="PANTHER" id="PTHR37807">
    <property type="entry name" value="OS07G0160300 PROTEIN"/>
    <property type="match status" value="1"/>
</dbReference>
<gene>
    <name evidence="1" type="ORF">B0H67DRAFT_575444</name>
</gene>
<keyword evidence="2" id="KW-1185">Reference proteome</keyword>
<sequence length="195" mass="21655">MSDRHKFLIQVSGAPGSGKSTIAGLVRQSIGAVIIDHDIIKSMLLKDDNIAFEQAAKSAYRLGWALVEALMKQGWSVILDSTCNYKETLGSGMRLAEIHGYEYWYIEGRVDDIGVLDERLHKRVPLRSQRAGVHCPPSDAVGALEDPIALFQRWMENLCRPDEDGDADIIVVDSTGSPECRERIMERILRSGTNA</sequence>
<dbReference type="InterPro" id="IPR027417">
    <property type="entry name" value="P-loop_NTPase"/>
</dbReference>
<evidence type="ECO:0000313" key="1">
    <source>
        <dbReference type="EMBL" id="KAK0720245.1"/>
    </source>
</evidence>
<dbReference type="EMBL" id="JAUKUA010000003">
    <property type="protein sequence ID" value="KAK0720245.1"/>
    <property type="molecule type" value="Genomic_DNA"/>
</dbReference>
<dbReference type="Gene3D" id="3.40.50.300">
    <property type="entry name" value="P-loop containing nucleotide triphosphate hydrolases"/>
    <property type="match status" value="1"/>
</dbReference>
<dbReference type="PANTHER" id="PTHR37807:SF3">
    <property type="entry name" value="OS07G0160300 PROTEIN"/>
    <property type="match status" value="1"/>
</dbReference>
<dbReference type="Proteomes" id="UP001172102">
    <property type="component" value="Unassembled WGS sequence"/>
</dbReference>
<protein>
    <recommendedName>
        <fullName evidence="3">ATP-binding protein</fullName>
    </recommendedName>
</protein>